<evidence type="ECO:0000313" key="2">
    <source>
        <dbReference type="Proteomes" id="UP000474159"/>
    </source>
</evidence>
<sequence length="270" mass="29619">MNINHMEPGEQLFRSTVRIQTDTGVGTGFYSIFREGDISFPIIITNKHVIRGAGVLSIVCHEADDSGNLTGRHITFNEKITDLQILWHPEIDVDLVAINAVQFINKAGAQGKSIMHGFNNPDLVYPENKESELRAIEQVTMVGYPNGLWDSKNDLPIARRGITASPFASNYIGKAEFLVGIACFGGSSGSPVLLFEQGIYADKHNNTVVGSRIMLLGVLYAGPTIKLDGTVEVVPGPTNSQIVSKTNTMMHLGYCIKARKILDFRRMMIP</sequence>
<name>A0A6L3SNU4_9HYPH</name>
<gene>
    <name evidence="1" type="ORF">F6X53_30500</name>
</gene>
<comment type="caution">
    <text evidence="1">The sequence shown here is derived from an EMBL/GenBank/DDBJ whole genome shotgun (WGS) entry which is preliminary data.</text>
</comment>
<proteinExistence type="predicted"/>
<dbReference type="SUPFAM" id="SSF50494">
    <property type="entry name" value="Trypsin-like serine proteases"/>
    <property type="match status" value="1"/>
</dbReference>
<dbReference type="AlphaFoldDB" id="A0A6L3SNU4"/>
<evidence type="ECO:0000313" key="1">
    <source>
        <dbReference type="EMBL" id="KAB1070063.1"/>
    </source>
</evidence>
<organism evidence="1 2">
    <name type="scientific">Methylobacterium soli</name>
    <dbReference type="NCBI Taxonomy" id="553447"/>
    <lineage>
        <taxon>Bacteria</taxon>
        <taxon>Pseudomonadati</taxon>
        <taxon>Pseudomonadota</taxon>
        <taxon>Alphaproteobacteria</taxon>
        <taxon>Hyphomicrobiales</taxon>
        <taxon>Methylobacteriaceae</taxon>
        <taxon>Methylobacterium</taxon>
    </lineage>
</organism>
<accession>A0A6L3SNU4</accession>
<dbReference type="InterPro" id="IPR009003">
    <property type="entry name" value="Peptidase_S1_PA"/>
</dbReference>
<dbReference type="Pfam" id="PF13365">
    <property type="entry name" value="Trypsin_2"/>
    <property type="match status" value="1"/>
</dbReference>
<dbReference type="Proteomes" id="UP000474159">
    <property type="component" value="Unassembled WGS sequence"/>
</dbReference>
<dbReference type="EMBL" id="VZZK01000069">
    <property type="protein sequence ID" value="KAB1070063.1"/>
    <property type="molecule type" value="Genomic_DNA"/>
</dbReference>
<keyword evidence="2" id="KW-1185">Reference proteome</keyword>
<reference evidence="1 2" key="1">
    <citation type="submission" date="2019-09" db="EMBL/GenBank/DDBJ databases">
        <title>YIM 48816 draft genome.</title>
        <authorList>
            <person name="Jiang L."/>
        </authorList>
    </citation>
    <scope>NUCLEOTIDE SEQUENCE [LARGE SCALE GENOMIC DNA]</scope>
    <source>
        <strain evidence="1 2">YIM 48816</strain>
    </source>
</reference>
<protein>
    <submittedName>
        <fullName evidence="1">Trypsin-like peptidase domain-containing protein</fullName>
    </submittedName>
</protein>
<dbReference type="OrthoDB" id="212300at2"/>
<dbReference type="RefSeq" id="WP_151005435.1">
    <property type="nucleotide sequence ID" value="NZ_BPQY01000214.1"/>
</dbReference>